<sequence>MSTIHFRKSRIVMVMAFICLFSCQQKESESSKLGDLNIYIKTDQVIDSVFVSNITQDREFQFLPYSDTLHIKFNDSINDLYNIWFYSKGKQHAGLDGQLWLKGKNIIVKGTFNDGFKLDTIIGTDLHYKAQEFRAKLSELYKNKTDSTTIDNFLLSELKKNINSPLSIEMSQNYFFRNQGNREKIQTIYDVTKTQSDAIKTHLFNYFDKFENILTVNKIDISQFQFLNIKNELSNITLDSNKKHLIDFWFVNCPPCIKDHKLIKKEKLDLLKKHNVELVGISTDSDQYLWSNYLKNADYPWKNYRETNDYDNRLSENMLISVFPTYLLVDHEGNILKRSNAFYEIENFLVYN</sequence>
<evidence type="ECO:0000259" key="1">
    <source>
        <dbReference type="Pfam" id="PF13905"/>
    </source>
</evidence>
<dbReference type="Proteomes" id="UP000778797">
    <property type="component" value="Unassembled WGS sequence"/>
</dbReference>
<accession>A0ABS8EKK0</accession>
<dbReference type="InterPro" id="IPR012336">
    <property type="entry name" value="Thioredoxin-like_fold"/>
</dbReference>
<dbReference type="InterPro" id="IPR036249">
    <property type="entry name" value="Thioredoxin-like_sf"/>
</dbReference>
<organism evidence="2 3">
    <name type="scientific">Winogradskyella immobilis</name>
    <dbReference type="NCBI Taxonomy" id="2816852"/>
    <lineage>
        <taxon>Bacteria</taxon>
        <taxon>Pseudomonadati</taxon>
        <taxon>Bacteroidota</taxon>
        <taxon>Flavobacteriia</taxon>
        <taxon>Flavobacteriales</taxon>
        <taxon>Flavobacteriaceae</taxon>
        <taxon>Winogradskyella</taxon>
    </lineage>
</organism>
<name>A0ABS8EKK0_9FLAO</name>
<feature type="domain" description="Thioredoxin-like fold" evidence="1">
    <location>
        <begin position="242"/>
        <end position="335"/>
    </location>
</feature>
<comment type="caution">
    <text evidence="2">The sequence shown here is derived from an EMBL/GenBank/DDBJ whole genome shotgun (WGS) entry which is preliminary data.</text>
</comment>
<evidence type="ECO:0000313" key="2">
    <source>
        <dbReference type="EMBL" id="MCC1483095.1"/>
    </source>
</evidence>
<dbReference type="Gene3D" id="3.40.30.10">
    <property type="entry name" value="Glutaredoxin"/>
    <property type="match status" value="1"/>
</dbReference>
<reference evidence="3" key="2">
    <citation type="submission" date="2023-07" db="EMBL/GenBank/DDBJ databases">
        <title>Genome of Winogradskyella sp. E313.</title>
        <authorList>
            <person name="Zhou Y."/>
        </authorList>
    </citation>
    <scope>NUCLEOTIDE SEQUENCE [LARGE SCALE GENOMIC DNA]</scope>
    <source>
        <strain evidence="3">E313</strain>
    </source>
</reference>
<protein>
    <submittedName>
        <fullName evidence="2">Thioredoxin family protein</fullName>
    </submittedName>
</protein>
<keyword evidence="3" id="KW-1185">Reference proteome</keyword>
<dbReference type="EMBL" id="JAFMPT010000001">
    <property type="protein sequence ID" value="MCC1483095.1"/>
    <property type="molecule type" value="Genomic_DNA"/>
</dbReference>
<dbReference type="InterPro" id="IPR050553">
    <property type="entry name" value="Thioredoxin_ResA/DsbE_sf"/>
</dbReference>
<dbReference type="PANTHER" id="PTHR42852:SF13">
    <property type="entry name" value="PROTEIN DIPZ"/>
    <property type="match status" value="1"/>
</dbReference>
<gene>
    <name evidence="2" type="ORF">J1C55_00705</name>
</gene>
<proteinExistence type="predicted"/>
<evidence type="ECO:0000313" key="3">
    <source>
        <dbReference type="Proteomes" id="UP000778797"/>
    </source>
</evidence>
<dbReference type="SUPFAM" id="SSF52833">
    <property type="entry name" value="Thioredoxin-like"/>
    <property type="match status" value="1"/>
</dbReference>
<reference evidence="3" key="1">
    <citation type="submission" date="2021-03" db="EMBL/GenBank/DDBJ databases">
        <title>Genome of Cognatishimia sp. F0-27.</title>
        <authorList>
            <person name="Ping X."/>
        </authorList>
    </citation>
    <scope>NUCLEOTIDE SEQUENCE [LARGE SCALE GENOMIC DNA]</scope>
    <source>
        <strain evidence="3">E313</strain>
    </source>
</reference>
<dbReference type="RefSeq" id="WP_227475511.1">
    <property type="nucleotide sequence ID" value="NZ_JAFMPT010000001.1"/>
</dbReference>
<dbReference type="PANTHER" id="PTHR42852">
    <property type="entry name" value="THIOL:DISULFIDE INTERCHANGE PROTEIN DSBE"/>
    <property type="match status" value="1"/>
</dbReference>
<dbReference type="Pfam" id="PF13905">
    <property type="entry name" value="Thioredoxin_8"/>
    <property type="match status" value="1"/>
</dbReference>